<dbReference type="Gene3D" id="3.40.50.1980">
    <property type="entry name" value="Nitrogenase molybdenum iron protein domain"/>
    <property type="match status" value="2"/>
</dbReference>
<dbReference type="AlphaFoldDB" id="A0A4S4AH97"/>
<protein>
    <submittedName>
        <fullName evidence="2">ABC transporter substrate-binding protein</fullName>
    </submittedName>
</protein>
<proteinExistence type="predicted"/>
<reference evidence="2 3" key="1">
    <citation type="submission" date="2019-04" db="EMBL/GenBank/DDBJ databases">
        <title>Azoarcus rhizosphaerae sp. nov. isolated from rhizosphere of Ficus religiosa.</title>
        <authorList>
            <person name="Lin S.-Y."/>
            <person name="Hameed A."/>
            <person name="Hsu Y.-H."/>
            <person name="Young C.-C."/>
        </authorList>
    </citation>
    <scope>NUCLEOTIDE SEQUENCE [LARGE SCALE GENOMIC DNA]</scope>
    <source>
        <strain evidence="2 3">CC-YHH848</strain>
    </source>
</reference>
<feature type="chain" id="PRO_5020528939" evidence="1">
    <location>
        <begin position="23"/>
        <end position="258"/>
    </location>
</feature>
<dbReference type="SUPFAM" id="SSF53807">
    <property type="entry name" value="Helical backbone' metal receptor"/>
    <property type="match status" value="1"/>
</dbReference>
<dbReference type="RefSeq" id="WP_136386164.1">
    <property type="nucleotide sequence ID" value="NZ_SSOD01000015.1"/>
</dbReference>
<evidence type="ECO:0000313" key="2">
    <source>
        <dbReference type="EMBL" id="THF58650.1"/>
    </source>
</evidence>
<organism evidence="2 3">
    <name type="scientific">Pseudothauera rhizosphaerae</name>
    <dbReference type="NCBI Taxonomy" id="2565932"/>
    <lineage>
        <taxon>Bacteria</taxon>
        <taxon>Pseudomonadati</taxon>
        <taxon>Pseudomonadota</taxon>
        <taxon>Betaproteobacteria</taxon>
        <taxon>Rhodocyclales</taxon>
        <taxon>Zoogloeaceae</taxon>
        <taxon>Pseudothauera</taxon>
    </lineage>
</organism>
<evidence type="ECO:0000313" key="3">
    <source>
        <dbReference type="Proteomes" id="UP000307956"/>
    </source>
</evidence>
<dbReference type="OrthoDB" id="6823185at2"/>
<keyword evidence="1" id="KW-0732">Signal</keyword>
<feature type="signal peptide" evidence="1">
    <location>
        <begin position="1"/>
        <end position="22"/>
    </location>
</feature>
<name>A0A4S4AH97_9RHOO</name>
<evidence type="ECO:0000256" key="1">
    <source>
        <dbReference type="SAM" id="SignalP"/>
    </source>
</evidence>
<dbReference type="EMBL" id="SSOD01000015">
    <property type="protein sequence ID" value="THF58650.1"/>
    <property type="molecule type" value="Genomic_DNA"/>
</dbReference>
<keyword evidence="3" id="KW-1185">Reference proteome</keyword>
<gene>
    <name evidence="2" type="ORF">E6O51_16815</name>
</gene>
<comment type="caution">
    <text evidence="2">The sequence shown here is derived from an EMBL/GenBank/DDBJ whole genome shotgun (WGS) entry which is preliminary data.</text>
</comment>
<accession>A0A4S4AH97</accession>
<dbReference type="Proteomes" id="UP000307956">
    <property type="component" value="Unassembled WGS sequence"/>
</dbReference>
<sequence>MRRSFSCLLLGASLCLSSPAGAMPAQRIVSLDLCTDWMLARYADPARVAALSPMHRRFPVAWLDAGWPAHDGSLERILELRPDLVITGEYNALQLRGRLQTLGVRVEILPLPTTLAAVGEYERRLLALVGRSDTPPSAAPPPKPGPHPPKRLLLLGANGIGTGRGTFEDGILERAGWTNYLRDEGYVRLDLERIATDPPDAVLWAAPASQALANRFAEHPVLRRTVPPERWLATDYWRWQCPGPWTWELVGQLNRWLD</sequence>